<dbReference type="GeneID" id="71856073"/>
<sequence>MTEQRHRETVTDEYTLVLTATQVQELQEWLLQEDGIERFAYVYCEPSNGRLLATTIDPVSGAECEVQEATAVRPKLSVERERMGSALESGLVPIMLHSHPFSDHPTFSGLDDDIMESYRDWLGPLYPETPLCFGVVGHEGIDTAVYVDPESERRSRLPVEVVGDWALDAPLETPSPATAVSVDDQRYDRSIRALTADGQRRLAGTTVGVVGLGGLGSIVATQLARIGVEDFLFVDPDHVERSNLPRIYGATEDDVGRAKVDVVGEHAVRANPKATVDAYEARVQDVPEDTLAECDVLIGAVDRLTARLYCSELAVRHLRYYVDAGVAIKTGDEGEITEERGLIQLVAPGVTGCLDCLGRTDPDRLRLESMDEAEIQADVERGYLDEDVTAPEPAITPLNALAATTAVRMMTKLVTGYEEPADYVRLDGVSNELVSVGTHPSDDCITCGADGCLGEGVQRLDEEIIAEVESIGLDVDVEELRGFEADEPVEPTEIVGDSVREDAGDGVESIAGDDGDRHVEQSSPVTGGWHSMESATASWNSDAGDDANGTRGEGRVGRSAERDRPTTADWTVAMLRAYGWPLALGCVGVLALRRLLRR</sequence>
<feature type="region of interest" description="Disordered" evidence="1">
    <location>
        <begin position="501"/>
        <end position="565"/>
    </location>
</feature>
<feature type="compositionally biased region" description="Basic and acidic residues" evidence="1">
    <location>
        <begin position="552"/>
        <end position="565"/>
    </location>
</feature>
<name>A0ABD5P3G5_9EURY</name>
<organism evidence="3 4">
    <name type="scientific">Natribaculum luteum</name>
    <dbReference type="NCBI Taxonomy" id="1586232"/>
    <lineage>
        <taxon>Archaea</taxon>
        <taxon>Methanobacteriati</taxon>
        <taxon>Methanobacteriota</taxon>
        <taxon>Stenosarchaea group</taxon>
        <taxon>Halobacteria</taxon>
        <taxon>Halobacteriales</taxon>
        <taxon>Natrialbaceae</taxon>
        <taxon>Natribaculum</taxon>
    </lineage>
</organism>
<evidence type="ECO:0000313" key="3">
    <source>
        <dbReference type="EMBL" id="MFC4248722.1"/>
    </source>
</evidence>
<dbReference type="SUPFAM" id="SSF69572">
    <property type="entry name" value="Activating enzymes of the ubiquitin-like proteins"/>
    <property type="match status" value="1"/>
</dbReference>
<dbReference type="Proteomes" id="UP001595821">
    <property type="component" value="Unassembled WGS sequence"/>
</dbReference>
<dbReference type="PANTHER" id="PTHR43267">
    <property type="entry name" value="TRNA THREONYLCARBAMOYLADENOSINE DEHYDRATASE"/>
    <property type="match status" value="1"/>
</dbReference>
<dbReference type="RefSeq" id="WP_246976434.1">
    <property type="nucleotide sequence ID" value="NZ_CP095398.1"/>
</dbReference>
<evidence type="ECO:0000256" key="1">
    <source>
        <dbReference type="SAM" id="MobiDB-lite"/>
    </source>
</evidence>
<dbReference type="PANTHER" id="PTHR43267:SF1">
    <property type="entry name" value="TRNA THREONYLCARBAMOYLADENOSINE DEHYDRATASE"/>
    <property type="match status" value="1"/>
</dbReference>
<dbReference type="EMBL" id="JBHSDJ010000127">
    <property type="protein sequence ID" value="MFC4248722.1"/>
    <property type="molecule type" value="Genomic_DNA"/>
</dbReference>
<dbReference type="Gene3D" id="3.40.50.720">
    <property type="entry name" value="NAD(P)-binding Rossmann-like Domain"/>
    <property type="match status" value="1"/>
</dbReference>
<feature type="domain" description="THIF-type NAD/FAD binding fold" evidence="2">
    <location>
        <begin position="187"/>
        <end position="435"/>
    </location>
</feature>
<gene>
    <name evidence="3" type="ORF">ACFOZ7_17615</name>
</gene>
<evidence type="ECO:0000313" key="4">
    <source>
        <dbReference type="Proteomes" id="UP001595821"/>
    </source>
</evidence>
<dbReference type="Pfam" id="PF00899">
    <property type="entry name" value="ThiF"/>
    <property type="match status" value="1"/>
</dbReference>
<dbReference type="InterPro" id="IPR000594">
    <property type="entry name" value="ThiF_NAD_FAD-bd"/>
</dbReference>
<reference evidence="3 4" key="1">
    <citation type="journal article" date="2014" name="Int. J. Syst. Evol. Microbiol.">
        <title>Complete genome sequence of Corynebacterium casei LMG S-19264T (=DSM 44701T), isolated from a smear-ripened cheese.</title>
        <authorList>
            <consortium name="US DOE Joint Genome Institute (JGI-PGF)"/>
            <person name="Walter F."/>
            <person name="Albersmeier A."/>
            <person name="Kalinowski J."/>
            <person name="Ruckert C."/>
        </authorList>
    </citation>
    <scope>NUCLEOTIDE SEQUENCE [LARGE SCALE GENOMIC DNA]</scope>
    <source>
        <strain evidence="3 4">IBRC-M 10912</strain>
    </source>
</reference>
<comment type="caution">
    <text evidence="3">The sequence shown here is derived from an EMBL/GenBank/DDBJ whole genome shotgun (WGS) entry which is preliminary data.</text>
</comment>
<proteinExistence type="predicted"/>
<evidence type="ECO:0000259" key="2">
    <source>
        <dbReference type="Pfam" id="PF00899"/>
    </source>
</evidence>
<dbReference type="InterPro" id="IPR035985">
    <property type="entry name" value="Ubiquitin-activating_enz"/>
</dbReference>
<dbReference type="CDD" id="cd01483">
    <property type="entry name" value="E1_enzyme_family"/>
    <property type="match status" value="1"/>
</dbReference>
<dbReference type="AlphaFoldDB" id="A0ABD5P3G5"/>
<dbReference type="InterPro" id="IPR045886">
    <property type="entry name" value="ThiF/MoeB/HesA"/>
</dbReference>
<protein>
    <submittedName>
        <fullName evidence="3">HesA/MoeB/ThiF family protein</fullName>
    </submittedName>
</protein>
<accession>A0ABD5P3G5</accession>